<dbReference type="KEGG" id="cmo:103494211"/>
<dbReference type="InParanoid" id="A0A1S3BX94"/>
<organism evidence="2 3">
    <name type="scientific">Cucumis melo</name>
    <name type="common">Muskmelon</name>
    <dbReference type="NCBI Taxonomy" id="3656"/>
    <lineage>
        <taxon>Eukaryota</taxon>
        <taxon>Viridiplantae</taxon>
        <taxon>Streptophyta</taxon>
        <taxon>Embryophyta</taxon>
        <taxon>Tracheophyta</taxon>
        <taxon>Spermatophyta</taxon>
        <taxon>Magnoliopsida</taxon>
        <taxon>eudicotyledons</taxon>
        <taxon>Gunneridae</taxon>
        <taxon>Pentapetalae</taxon>
        <taxon>rosids</taxon>
        <taxon>fabids</taxon>
        <taxon>Cucurbitales</taxon>
        <taxon>Cucurbitaceae</taxon>
        <taxon>Benincaseae</taxon>
        <taxon>Cucumis</taxon>
    </lineage>
</organism>
<reference evidence="1" key="1">
    <citation type="submission" date="2023-03" db="UniProtKB">
        <authorList>
            <consortium name="EnsemblPlants"/>
        </authorList>
    </citation>
    <scope>IDENTIFICATION</scope>
</reference>
<name>A0A1S3BX94_CUCME</name>
<dbReference type="EnsemblPlants" id="MELO3C017390.2.1">
    <property type="protein sequence ID" value="MELO3C017390.2.1"/>
    <property type="gene ID" value="MELO3C017390.2"/>
</dbReference>
<dbReference type="AlphaFoldDB" id="A0A1S3BX94"/>
<protein>
    <submittedName>
        <fullName evidence="3">Uncharacterized protein LOC103494211</fullName>
    </submittedName>
</protein>
<sequence length="248" mass="28031">MKMKMKRKDLDQINDDFSDFSLSSPARKIRRLDVGLPPIIEEEEPPEISVLSKQPLIPEDFTVGGNGVRIEELSDASSVSPSVYAMEDRPFCDNQERAIVLFKPMNTSFFQSSPLSVSVDSDIISGFKSEFLRENCYDGRVKFGEDDEDMVTENKNLAVVPWVPRLQVPTSSTMNVPQEEAPQLMEAEEVGEATMEIEEEENNLNNSQQGYGYGGMDGANAIHQWHHQQHCMIPQLPQQTSSPITWFR</sequence>
<evidence type="ECO:0000313" key="2">
    <source>
        <dbReference type="Proteomes" id="UP001652600"/>
    </source>
</evidence>
<dbReference type="PANTHER" id="PTHR35510">
    <property type="entry name" value="DBH-LIKE MONOOXYGENASE"/>
    <property type="match status" value="1"/>
</dbReference>
<dbReference type="OrthoDB" id="1937743at2759"/>
<reference evidence="3" key="2">
    <citation type="submission" date="2025-04" db="UniProtKB">
        <authorList>
            <consortium name="RefSeq"/>
        </authorList>
    </citation>
    <scope>IDENTIFICATION</scope>
</reference>
<gene>
    <name evidence="3" type="primary">LOC103494211</name>
    <name evidence="1" type="synonym">103494211</name>
</gene>
<proteinExistence type="predicted"/>
<dbReference type="RefSeq" id="XP_008453528.1">
    <property type="nucleotide sequence ID" value="XM_008455306.2"/>
</dbReference>
<dbReference type="PANTHER" id="PTHR35510:SF1">
    <property type="entry name" value="DBH-LIKE MONOOXYGENASE"/>
    <property type="match status" value="1"/>
</dbReference>
<dbReference type="eggNOG" id="ENOG502S071">
    <property type="taxonomic scope" value="Eukaryota"/>
</dbReference>
<accession>A0A1S3BX94</accession>
<dbReference type="Gramene" id="MELO3C017390.2.1">
    <property type="protein sequence ID" value="MELO3C017390.2.1"/>
    <property type="gene ID" value="MELO3C017390.2"/>
</dbReference>
<dbReference type="Proteomes" id="UP001652600">
    <property type="component" value="Chromosome 2"/>
</dbReference>
<reference evidence="2" key="3">
    <citation type="submission" date="2025-05" db="UniProtKB">
        <authorList>
            <consortium name="RefSeq"/>
        </authorList>
    </citation>
    <scope>NUCLEOTIDE SEQUENCE [LARGE SCALE GENOMIC DNA]</scope>
</reference>
<keyword evidence="2" id="KW-1185">Reference proteome</keyword>
<evidence type="ECO:0000313" key="1">
    <source>
        <dbReference type="EnsemblPlants" id="MELO3C017390.2.1"/>
    </source>
</evidence>
<evidence type="ECO:0000313" key="3">
    <source>
        <dbReference type="RefSeq" id="XP_008453528.1"/>
    </source>
</evidence>
<dbReference type="GeneID" id="103494211"/>